<dbReference type="Gene3D" id="3.40.50.300">
    <property type="entry name" value="P-loop containing nucleotide triphosphate hydrolases"/>
    <property type="match status" value="1"/>
</dbReference>
<dbReference type="InterPro" id="IPR007694">
    <property type="entry name" value="DNA_helicase_DnaB-like_C"/>
</dbReference>
<keyword evidence="7 12" id="KW-0067">ATP-binding</keyword>
<sequence>MEYKVPPHNLEAEQSILSNILIDQNCINDVIGIIKPDDFYDSKNRIIYNTMLKMYQDDINIDVVTLGEQLQPRLKDIGGMLYLGELFKGGVRVNVKDYATIVKEKSNKRSISNIAYDLYNAAFDDNQSSRDVMINTEDKLFSLSVNRDKKLATAEEAINSTLEQIEKNYKNGGGIVGIKTGFYDIDKSINGLLRGDYIVIAARPSMGKTALALRIAANVSEDYSAAFFSLEMKKEKLMQRILSTDTMIRLENIKQGRLSDDSFTKIVGASAEISRRKLMIDDTSEISIQEIKAECKKLKIKQGLDVVVVDHIGLIESGERTNSREQELSKISRQLKKMANELDISVIILCQLNRGPEARDNKRPRLSDLRESGAVEQDADVVLMLYRDDYYNADSSKKGIVECIINKNRDGAVGTVELGWLAEFQKFRNLDNGRRDD</sequence>
<evidence type="ECO:0000256" key="7">
    <source>
        <dbReference type="ARBA" id="ARBA00022840"/>
    </source>
</evidence>
<dbReference type="AlphaFoldDB" id="A0A0P9AAX2"/>
<evidence type="ECO:0000259" key="13">
    <source>
        <dbReference type="PROSITE" id="PS51199"/>
    </source>
</evidence>
<dbReference type="GO" id="GO:0043139">
    <property type="term" value="F:5'-3' DNA helicase activity"/>
    <property type="evidence" value="ECO:0007669"/>
    <property type="project" value="UniProtKB-EC"/>
</dbReference>
<evidence type="ECO:0000256" key="8">
    <source>
        <dbReference type="ARBA" id="ARBA00023125"/>
    </source>
</evidence>
<dbReference type="InterPro" id="IPR027417">
    <property type="entry name" value="P-loop_NTPase"/>
</dbReference>
<dbReference type="PANTHER" id="PTHR30153:SF2">
    <property type="entry name" value="REPLICATIVE DNA HELICASE"/>
    <property type="match status" value="1"/>
</dbReference>
<dbReference type="InterPro" id="IPR016136">
    <property type="entry name" value="DNA_helicase_N/primase_C"/>
</dbReference>
<dbReference type="GO" id="GO:1990077">
    <property type="term" value="C:primosome complex"/>
    <property type="evidence" value="ECO:0007669"/>
    <property type="project" value="UniProtKB-UniRule"/>
</dbReference>
<keyword evidence="3 12" id="KW-0235">DNA replication</keyword>
<dbReference type="PROSITE" id="PS51199">
    <property type="entry name" value="SF4_HELICASE"/>
    <property type="match status" value="1"/>
</dbReference>
<keyword evidence="5 12" id="KW-0378">Hydrolase</keyword>
<dbReference type="OrthoDB" id="1877647at2"/>
<dbReference type="InterPro" id="IPR007693">
    <property type="entry name" value="DNA_helicase_DnaB-like_N"/>
</dbReference>
<dbReference type="PATRIC" id="fig|36849.3.peg.4191"/>
<dbReference type="STRING" id="36849.OXPF_39600"/>
<gene>
    <name evidence="14" type="primary">dnaC_4</name>
    <name evidence="14" type="ORF">OXPF_39600</name>
</gene>
<keyword evidence="2 12" id="KW-0639">Primosome</keyword>
<dbReference type="RefSeq" id="WP_054876922.1">
    <property type="nucleotide sequence ID" value="NZ_LKET01000068.1"/>
</dbReference>
<proteinExistence type="inferred from homology"/>
<evidence type="ECO:0000256" key="6">
    <source>
        <dbReference type="ARBA" id="ARBA00022806"/>
    </source>
</evidence>
<evidence type="ECO:0000256" key="9">
    <source>
        <dbReference type="ARBA" id="ARBA00023235"/>
    </source>
</evidence>
<dbReference type="NCBIfam" id="TIGR00665">
    <property type="entry name" value="DnaB"/>
    <property type="match status" value="1"/>
</dbReference>
<dbReference type="PANTHER" id="PTHR30153">
    <property type="entry name" value="REPLICATIVE DNA HELICASE DNAB"/>
    <property type="match status" value="1"/>
</dbReference>
<evidence type="ECO:0000256" key="11">
    <source>
        <dbReference type="NCBIfam" id="TIGR00665"/>
    </source>
</evidence>
<dbReference type="EC" id="5.6.2.3" evidence="11 12"/>
<dbReference type="Pfam" id="PF00772">
    <property type="entry name" value="DnaB"/>
    <property type="match status" value="1"/>
</dbReference>
<dbReference type="GO" id="GO:0005829">
    <property type="term" value="C:cytosol"/>
    <property type="evidence" value="ECO:0007669"/>
    <property type="project" value="TreeGrafter"/>
</dbReference>
<keyword evidence="6 12" id="KW-0347">Helicase</keyword>
<evidence type="ECO:0000256" key="3">
    <source>
        <dbReference type="ARBA" id="ARBA00022705"/>
    </source>
</evidence>
<dbReference type="InterPro" id="IPR007692">
    <property type="entry name" value="DNA_helicase_DnaB"/>
</dbReference>
<dbReference type="GO" id="GO:0005524">
    <property type="term" value="F:ATP binding"/>
    <property type="evidence" value="ECO:0007669"/>
    <property type="project" value="UniProtKB-UniRule"/>
</dbReference>
<evidence type="ECO:0000256" key="2">
    <source>
        <dbReference type="ARBA" id="ARBA00022515"/>
    </source>
</evidence>
<dbReference type="Gene3D" id="1.10.860.10">
    <property type="entry name" value="DNAb Helicase, Chain A"/>
    <property type="match status" value="1"/>
</dbReference>
<dbReference type="SUPFAM" id="SSF48024">
    <property type="entry name" value="N-terminal domain of DnaB helicase"/>
    <property type="match status" value="1"/>
</dbReference>
<comment type="function">
    <text evidence="12">The main replicative DNA helicase, it participates in initiation and elongation during chromosome replication. Travels ahead of the DNA replisome, separating dsDNA into templates for DNA synthesis. A processive ATP-dependent 5'-3' DNA helicase it has DNA-dependent ATPase activity.</text>
</comment>
<dbReference type="Proteomes" id="UP000050326">
    <property type="component" value="Unassembled WGS sequence"/>
</dbReference>
<evidence type="ECO:0000256" key="12">
    <source>
        <dbReference type="RuleBase" id="RU362085"/>
    </source>
</evidence>
<protein>
    <recommendedName>
        <fullName evidence="11 12">Replicative DNA helicase</fullName>
        <ecNumber evidence="11 12">5.6.2.3</ecNumber>
    </recommendedName>
</protein>
<evidence type="ECO:0000256" key="5">
    <source>
        <dbReference type="ARBA" id="ARBA00022801"/>
    </source>
</evidence>
<keyword evidence="9" id="KW-0413">Isomerase</keyword>
<keyword evidence="4 12" id="KW-0547">Nucleotide-binding</keyword>
<evidence type="ECO:0000256" key="10">
    <source>
        <dbReference type="ARBA" id="ARBA00048954"/>
    </source>
</evidence>
<reference evidence="14 15" key="1">
    <citation type="submission" date="2015-09" db="EMBL/GenBank/DDBJ databases">
        <title>Genome sequence of Oxobacter pfennigii DSM 3222.</title>
        <authorList>
            <person name="Poehlein A."/>
            <person name="Bengelsdorf F.R."/>
            <person name="Schiel-Bengelsdorf B."/>
            <person name="Duerre P."/>
            <person name="Daniel R."/>
        </authorList>
    </citation>
    <scope>NUCLEOTIDE SEQUENCE [LARGE SCALE GENOMIC DNA]</scope>
    <source>
        <strain evidence="14 15">DSM 3222</strain>
    </source>
</reference>
<dbReference type="SUPFAM" id="SSF52540">
    <property type="entry name" value="P-loop containing nucleoside triphosphate hydrolases"/>
    <property type="match status" value="1"/>
</dbReference>
<comment type="catalytic activity">
    <reaction evidence="10 12">
        <text>ATP + H2O = ADP + phosphate + H(+)</text>
        <dbReference type="Rhea" id="RHEA:13065"/>
        <dbReference type="ChEBI" id="CHEBI:15377"/>
        <dbReference type="ChEBI" id="CHEBI:15378"/>
        <dbReference type="ChEBI" id="CHEBI:30616"/>
        <dbReference type="ChEBI" id="CHEBI:43474"/>
        <dbReference type="ChEBI" id="CHEBI:456216"/>
        <dbReference type="EC" id="5.6.2.3"/>
    </reaction>
</comment>
<keyword evidence="8 12" id="KW-0238">DNA-binding</keyword>
<dbReference type="GO" id="GO:0003677">
    <property type="term" value="F:DNA binding"/>
    <property type="evidence" value="ECO:0007669"/>
    <property type="project" value="UniProtKB-UniRule"/>
</dbReference>
<dbReference type="EMBL" id="LKET01000068">
    <property type="protein sequence ID" value="KPU42181.1"/>
    <property type="molecule type" value="Genomic_DNA"/>
</dbReference>
<comment type="similarity">
    <text evidence="1 12">Belongs to the helicase family. DnaB subfamily.</text>
</comment>
<name>A0A0P9AAX2_9CLOT</name>
<evidence type="ECO:0000313" key="14">
    <source>
        <dbReference type="EMBL" id="KPU42181.1"/>
    </source>
</evidence>
<accession>A0A0P9AAX2</accession>
<dbReference type="CDD" id="cd00984">
    <property type="entry name" value="DnaB_C"/>
    <property type="match status" value="1"/>
</dbReference>
<keyword evidence="15" id="KW-1185">Reference proteome</keyword>
<evidence type="ECO:0000256" key="1">
    <source>
        <dbReference type="ARBA" id="ARBA00008428"/>
    </source>
</evidence>
<dbReference type="GO" id="GO:0016887">
    <property type="term" value="F:ATP hydrolysis activity"/>
    <property type="evidence" value="ECO:0007669"/>
    <property type="project" value="RHEA"/>
</dbReference>
<evidence type="ECO:0000313" key="15">
    <source>
        <dbReference type="Proteomes" id="UP000050326"/>
    </source>
</evidence>
<feature type="domain" description="SF4 helicase" evidence="13">
    <location>
        <begin position="171"/>
        <end position="434"/>
    </location>
</feature>
<organism evidence="14 15">
    <name type="scientific">Oxobacter pfennigii</name>
    <dbReference type="NCBI Taxonomy" id="36849"/>
    <lineage>
        <taxon>Bacteria</taxon>
        <taxon>Bacillati</taxon>
        <taxon>Bacillota</taxon>
        <taxon>Clostridia</taxon>
        <taxon>Eubacteriales</taxon>
        <taxon>Clostridiaceae</taxon>
        <taxon>Oxobacter</taxon>
    </lineage>
</organism>
<dbReference type="GO" id="GO:0006269">
    <property type="term" value="P:DNA replication, synthesis of primer"/>
    <property type="evidence" value="ECO:0007669"/>
    <property type="project" value="UniProtKB-UniRule"/>
</dbReference>
<dbReference type="InterPro" id="IPR036185">
    <property type="entry name" value="DNA_heli_DnaB-like_N_sf"/>
</dbReference>
<comment type="caution">
    <text evidence="14">The sequence shown here is derived from an EMBL/GenBank/DDBJ whole genome shotgun (WGS) entry which is preliminary data.</text>
</comment>
<evidence type="ECO:0000256" key="4">
    <source>
        <dbReference type="ARBA" id="ARBA00022741"/>
    </source>
</evidence>
<dbReference type="Pfam" id="PF03796">
    <property type="entry name" value="DnaB_C"/>
    <property type="match status" value="1"/>
</dbReference>